<dbReference type="Proteomes" id="UP000265520">
    <property type="component" value="Unassembled WGS sequence"/>
</dbReference>
<comment type="caution">
    <text evidence="1">The sequence shown here is derived from an EMBL/GenBank/DDBJ whole genome shotgun (WGS) entry which is preliminary data.</text>
</comment>
<accession>A0A392P0Z5</accession>
<dbReference type="AlphaFoldDB" id="A0A392P0Z5"/>
<dbReference type="EMBL" id="LXQA010055527">
    <property type="protein sequence ID" value="MCI04475.1"/>
    <property type="molecule type" value="Genomic_DNA"/>
</dbReference>
<feature type="non-terminal residue" evidence="1">
    <location>
        <position position="1"/>
    </location>
</feature>
<evidence type="ECO:0000313" key="2">
    <source>
        <dbReference type="Proteomes" id="UP000265520"/>
    </source>
</evidence>
<organism evidence="1 2">
    <name type="scientific">Trifolium medium</name>
    <dbReference type="NCBI Taxonomy" id="97028"/>
    <lineage>
        <taxon>Eukaryota</taxon>
        <taxon>Viridiplantae</taxon>
        <taxon>Streptophyta</taxon>
        <taxon>Embryophyta</taxon>
        <taxon>Tracheophyta</taxon>
        <taxon>Spermatophyta</taxon>
        <taxon>Magnoliopsida</taxon>
        <taxon>eudicotyledons</taxon>
        <taxon>Gunneridae</taxon>
        <taxon>Pentapetalae</taxon>
        <taxon>rosids</taxon>
        <taxon>fabids</taxon>
        <taxon>Fabales</taxon>
        <taxon>Fabaceae</taxon>
        <taxon>Papilionoideae</taxon>
        <taxon>50 kb inversion clade</taxon>
        <taxon>NPAAA clade</taxon>
        <taxon>Hologalegina</taxon>
        <taxon>IRL clade</taxon>
        <taxon>Trifolieae</taxon>
        <taxon>Trifolium</taxon>
    </lineage>
</organism>
<proteinExistence type="predicted"/>
<name>A0A392P0Z5_9FABA</name>
<sequence>EDSWFWKHDSSGYYLVKSAFWALIRSTADEDRFLTRRYLWQWGVIEDASASICVLCGLVSQSGDHLFGSIVGYGVGASS</sequence>
<keyword evidence="2" id="KW-1185">Reference proteome</keyword>
<protein>
    <submittedName>
        <fullName evidence="1">Uncharacterized protein</fullName>
    </submittedName>
</protein>
<reference evidence="1 2" key="1">
    <citation type="journal article" date="2018" name="Front. Plant Sci.">
        <title>Red Clover (Trifolium pratense) and Zigzag Clover (T. medium) - A Picture of Genomic Similarities and Differences.</title>
        <authorList>
            <person name="Dluhosova J."/>
            <person name="Istvanek J."/>
            <person name="Nedelnik J."/>
            <person name="Repkova J."/>
        </authorList>
    </citation>
    <scope>NUCLEOTIDE SEQUENCE [LARGE SCALE GENOMIC DNA]</scope>
    <source>
        <strain evidence="2">cv. 10/8</strain>
        <tissue evidence="1">Leaf</tissue>
    </source>
</reference>
<evidence type="ECO:0000313" key="1">
    <source>
        <dbReference type="EMBL" id="MCI04475.1"/>
    </source>
</evidence>